<evidence type="ECO:0000256" key="1">
    <source>
        <dbReference type="SAM" id="MobiDB-lite"/>
    </source>
</evidence>
<sequence length="61" mass="6902">MGACGNESANNDKEKTAETAKQEFKTKTVKNIDMKIGTIKTTESTKKRQEYGQHRDVILKQ</sequence>
<dbReference type="AlphaFoldDB" id="W7BRU6"/>
<organism evidence="2 3">
    <name type="scientific">Listeria cornellensis FSL F6-0969</name>
    <dbReference type="NCBI Taxonomy" id="1265820"/>
    <lineage>
        <taxon>Bacteria</taxon>
        <taxon>Bacillati</taxon>
        <taxon>Bacillota</taxon>
        <taxon>Bacilli</taxon>
        <taxon>Bacillales</taxon>
        <taxon>Listeriaceae</taxon>
        <taxon>Listeria</taxon>
    </lineage>
</organism>
<feature type="region of interest" description="Disordered" evidence="1">
    <location>
        <begin position="1"/>
        <end position="22"/>
    </location>
</feature>
<keyword evidence="3" id="KW-1185">Reference proteome</keyword>
<accession>W7BRU6</accession>
<reference evidence="2 3" key="1">
    <citation type="journal article" date="2014" name="Int. J. Syst. Evol. Microbiol.">
        <title>Listeria floridensis sp. nov., Listeria aquatica sp. nov., Listeria cornellensis sp. nov., Listeria riparia sp. nov. and Listeria grandensis sp. nov., from agricultural and natural environments.</title>
        <authorList>
            <person name="den Bakker H.C."/>
            <person name="Warchocki S."/>
            <person name="Wright E.M."/>
            <person name="Allred A.F."/>
            <person name="Ahlstrom C."/>
            <person name="Manuel C.S."/>
            <person name="Stasiewicz M.J."/>
            <person name="Burrell A."/>
            <person name="Roof S."/>
            <person name="Strawn L."/>
            <person name="Fortes E.D."/>
            <person name="Nightingale K.K."/>
            <person name="Kephart D."/>
            <person name="Wiedmann M."/>
        </authorList>
    </citation>
    <scope>NUCLEOTIDE SEQUENCE [LARGE SCALE GENOMIC DNA]</scope>
    <source>
        <strain evidence="3">FSL F6-969</strain>
    </source>
</reference>
<proteinExistence type="predicted"/>
<gene>
    <name evidence="2" type="ORF">PCORN_16011</name>
</gene>
<name>W7BRU6_9LIST</name>
<dbReference type="EMBL" id="AODE01000034">
    <property type="protein sequence ID" value="EUJ25971.1"/>
    <property type="molecule type" value="Genomic_DNA"/>
</dbReference>
<protein>
    <submittedName>
        <fullName evidence="2">Uncharacterized protein</fullName>
    </submittedName>
</protein>
<dbReference type="Proteomes" id="UP000019254">
    <property type="component" value="Unassembled WGS sequence"/>
</dbReference>
<feature type="compositionally biased region" description="Basic and acidic residues" evidence="1">
    <location>
        <begin position="10"/>
        <end position="22"/>
    </location>
</feature>
<evidence type="ECO:0000313" key="2">
    <source>
        <dbReference type="EMBL" id="EUJ25971.1"/>
    </source>
</evidence>
<dbReference type="STRING" id="1265820.PCORN_16011"/>
<evidence type="ECO:0000313" key="3">
    <source>
        <dbReference type="Proteomes" id="UP000019254"/>
    </source>
</evidence>
<comment type="caution">
    <text evidence="2">The sequence shown here is derived from an EMBL/GenBank/DDBJ whole genome shotgun (WGS) entry which is preliminary data.</text>
</comment>
<dbReference type="PATRIC" id="fig|1265820.5.peg.3169"/>